<keyword evidence="13" id="KW-0030">Aminoacyl-tRNA synthetase</keyword>
<dbReference type="Pfam" id="PF03483">
    <property type="entry name" value="B3_4"/>
    <property type="match status" value="1"/>
</dbReference>
<dbReference type="GO" id="GO:0004826">
    <property type="term" value="F:phenylalanine-tRNA ligase activity"/>
    <property type="evidence" value="ECO:0007669"/>
    <property type="project" value="UniProtKB-EC"/>
</dbReference>
<dbReference type="FunFam" id="3.30.56.10:FF:000003">
    <property type="entry name" value="Phenylalanine--tRNA ligase beta subunit"/>
    <property type="match status" value="1"/>
</dbReference>
<evidence type="ECO:0000256" key="4">
    <source>
        <dbReference type="ARBA" id="ARBA00012814"/>
    </source>
</evidence>
<dbReference type="Proteomes" id="UP001108240">
    <property type="component" value="Unplaced"/>
</dbReference>
<dbReference type="EC" id="6.1.1.20" evidence="4"/>
<feature type="domain" description="B5" evidence="15">
    <location>
        <begin position="220"/>
        <end position="297"/>
    </location>
</feature>
<evidence type="ECO:0000256" key="3">
    <source>
        <dbReference type="ARBA" id="ARBA00007438"/>
    </source>
</evidence>
<organism evidence="16 17">
    <name type="scientific">Cyprinus carpio carpio</name>
    <dbReference type="NCBI Taxonomy" id="630221"/>
    <lineage>
        <taxon>Eukaryota</taxon>
        <taxon>Metazoa</taxon>
        <taxon>Chordata</taxon>
        <taxon>Craniata</taxon>
        <taxon>Vertebrata</taxon>
        <taxon>Euteleostomi</taxon>
        <taxon>Actinopterygii</taxon>
        <taxon>Neopterygii</taxon>
        <taxon>Teleostei</taxon>
        <taxon>Ostariophysi</taxon>
        <taxon>Cypriniformes</taxon>
        <taxon>Cyprinidae</taxon>
        <taxon>Cyprininae</taxon>
        <taxon>Cyprinus</taxon>
    </lineage>
</organism>
<evidence type="ECO:0000313" key="17">
    <source>
        <dbReference type="Proteomes" id="UP001108240"/>
    </source>
</evidence>
<dbReference type="Gene3D" id="3.30.930.10">
    <property type="entry name" value="Bira Bifunctional Protein, Domain 2"/>
    <property type="match status" value="1"/>
</dbReference>
<dbReference type="InterPro" id="IPR009061">
    <property type="entry name" value="DNA-bd_dom_put_sf"/>
</dbReference>
<protein>
    <recommendedName>
        <fullName evidence="5">Phenylalanine--tRNA ligase beta subunit</fullName>
        <ecNumber evidence="4">6.1.1.20</ecNumber>
    </recommendedName>
    <alternativeName>
        <fullName evidence="14">Phenylalanyl-tRNA synthetase beta subunit</fullName>
    </alternativeName>
</protein>
<dbReference type="Ensembl" id="ENSCCRT00000055020.2">
    <property type="protein sequence ID" value="ENSCCRP00000150938.1"/>
    <property type="gene ID" value="ENSCCRG00000027083.2"/>
</dbReference>
<evidence type="ECO:0000256" key="7">
    <source>
        <dbReference type="ARBA" id="ARBA00022598"/>
    </source>
</evidence>
<evidence type="ECO:0000313" key="16">
    <source>
        <dbReference type="Ensembl" id="ENSCCRP00000150938.1"/>
    </source>
</evidence>
<keyword evidence="12" id="KW-0648">Protein biosynthesis</keyword>
<dbReference type="CDD" id="cd00769">
    <property type="entry name" value="PheRS_beta_core"/>
    <property type="match status" value="1"/>
</dbReference>
<keyword evidence="10" id="KW-0067">ATP-binding</keyword>
<dbReference type="SUPFAM" id="SSF56037">
    <property type="entry name" value="PheT/TilS domain"/>
    <property type="match status" value="1"/>
</dbReference>
<evidence type="ECO:0000256" key="5">
    <source>
        <dbReference type="ARBA" id="ARBA00017032"/>
    </source>
</evidence>
<dbReference type="SUPFAM" id="SSF55681">
    <property type="entry name" value="Class II aaRS and biotin synthetases"/>
    <property type="match status" value="1"/>
</dbReference>
<name>A0A9J8B2F6_CYPCA</name>
<dbReference type="Gene3D" id="3.50.40.10">
    <property type="entry name" value="Phenylalanyl-trna Synthetase, Chain B, domain 3"/>
    <property type="match status" value="1"/>
</dbReference>
<evidence type="ECO:0000259" key="15">
    <source>
        <dbReference type="PROSITE" id="PS51483"/>
    </source>
</evidence>
<evidence type="ECO:0000256" key="1">
    <source>
        <dbReference type="ARBA" id="ARBA00001946"/>
    </source>
</evidence>
<keyword evidence="8" id="KW-0479">Metal-binding</keyword>
<comment type="cofactor">
    <cofactor evidence="1">
        <name>Mg(2+)</name>
        <dbReference type="ChEBI" id="CHEBI:18420"/>
    </cofactor>
</comment>
<dbReference type="GO" id="GO:0009328">
    <property type="term" value="C:phenylalanine-tRNA ligase complex"/>
    <property type="evidence" value="ECO:0007669"/>
    <property type="project" value="TreeGrafter"/>
</dbReference>
<reference evidence="16" key="2">
    <citation type="submission" date="2025-09" db="UniProtKB">
        <authorList>
            <consortium name="Ensembl"/>
        </authorList>
    </citation>
    <scope>IDENTIFICATION</scope>
</reference>
<evidence type="ECO:0000256" key="8">
    <source>
        <dbReference type="ARBA" id="ARBA00022723"/>
    </source>
</evidence>
<accession>A0A9J8B2F6</accession>
<evidence type="ECO:0000256" key="6">
    <source>
        <dbReference type="ARBA" id="ARBA00022490"/>
    </source>
</evidence>
<dbReference type="InterPro" id="IPR005147">
    <property type="entry name" value="tRNA_synthase_B5-dom"/>
</dbReference>
<reference evidence="16" key="1">
    <citation type="submission" date="2025-08" db="UniProtKB">
        <authorList>
            <consortium name="Ensembl"/>
        </authorList>
    </citation>
    <scope>IDENTIFICATION</scope>
</reference>
<dbReference type="SMART" id="SM00873">
    <property type="entry name" value="B3_4"/>
    <property type="match status" value="1"/>
</dbReference>
<evidence type="ECO:0000256" key="13">
    <source>
        <dbReference type="ARBA" id="ARBA00023146"/>
    </source>
</evidence>
<dbReference type="GO" id="GO:0005524">
    <property type="term" value="F:ATP binding"/>
    <property type="evidence" value="ECO:0007669"/>
    <property type="project" value="UniProtKB-KW"/>
</dbReference>
<dbReference type="GO" id="GO:0000287">
    <property type="term" value="F:magnesium ion binding"/>
    <property type="evidence" value="ECO:0007669"/>
    <property type="project" value="InterPro"/>
</dbReference>
<evidence type="ECO:0000256" key="2">
    <source>
        <dbReference type="ARBA" id="ARBA00004496"/>
    </source>
</evidence>
<dbReference type="GO" id="GO:0003723">
    <property type="term" value="F:RNA binding"/>
    <property type="evidence" value="ECO:0007669"/>
    <property type="project" value="InterPro"/>
</dbReference>
<dbReference type="Pfam" id="PF03484">
    <property type="entry name" value="B5"/>
    <property type="match status" value="1"/>
</dbReference>
<keyword evidence="6" id="KW-0963">Cytoplasm</keyword>
<evidence type="ECO:0000256" key="10">
    <source>
        <dbReference type="ARBA" id="ARBA00022840"/>
    </source>
</evidence>
<dbReference type="PANTHER" id="PTHR10947">
    <property type="entry name" value="PHENYLALANYL-TRNA SYNTHETASE BETA CHAIN AND LEUCINE-RICH REPEAT-CONTAINING PROTEIN 47"/>
    <property type="match status" value="1"/>
</dbReference>
<dbReference type="Gene3D" id="3.30.56.10">
    <property type="match status" value="1"/>
</dbReference>
<dbReference type="SUPFAM" id="SSF46955">
    <property type="entry name" value="Putative DNA-binding domain"/>
    <property type="match status" value="1"/>
</dbReference>
<dbReference type="Pfam" id="PF17759">
    <property type="entry name" value="tRNA_synthFbeta"/>
    <property type="match status" value="1"/>
</dbReference>
<dbReference type="PANTHER" id="PTHR10947:SF0">
    <property type="entry name" value="PHENYLALANINE--TRNA LIGASE BETA SUBUNIT"/>
    <property type="match status" value="1"/>
</dbReference>
<dbReference type="AlphaFoldDB" id="A0A9J8B2F6"/>
<sequence length="506" mass="56803">MCIYTYTNRYDLLCLEGLVRGLQVFKEKLEAPRYKRVSPADGGEPQRLVITEETASVRPHAVAAVLRNITFTQERYESFIELQEKLHQNICRKRTLVAIGTHDLDTISGPFTYTAKPPGEIRFKPLNQSKEYTATELMSLYKTDSHLRHYLHIIENEPLYPIIYDSNGIVLSMPPIINGDHSKISLNTKNIFIECTATDLTKAKTTLDMVVTMFSEYCEEPFTTETLSGDFINKRVGINESAESIAQLLTRMCLRSEVSGEGDLIQVEIPPTRADVIHACDIMEDAAIAYGFNNIVRSTPRTYTIANQLPLNKLTELLRQDLAAAGFTEALTFALCSEEDIADKLRKNIAETRAVHISNPKTTEFQVARTCLLPGLLKTLAANRKMPLPLKLLEISDVVLKDETKDVGARNNRRLCAVYYNKSPGFEVIHGLLDRVMQLLDVKPGRNQGYHIQAAEDSTFFPGRCAEIFSCGKSIGHLGVLHPDVISRFELTMPCSAIDIDIEPFL</sequence>
<dbReference type="SMART" id="SM00874">
    <property type="entry name" value="B5"/>
    <property type="match status" value="1"/>
</dbReference>
<dbReference type="InterPro" id="IPR045060">
    <property type="entry name" value="Phe-tRNA-ligase_IIc_bsu"/>
</dbReference>
<keyword evidence="9" id="KW-0547">Nucleotide-binding</keyword>
<dbReference type="GO" id="GO:0006432">
    <property type="term" value="P:phenylalanyl-tRNA aminoacylation"/>
    <property type="evidence" value="ECO:0007669"/>
    <property type="project" value="InterPro"/>
</dbReference>
<dbReference type="FunFam" id="3.30.930.10:FF:000032">
    <property type="entry name" value="Phenylalanine--tRNA ligase beta subunit"/>
    <property type="match status" value="1"/>
</dbReference>
<dbReference type="InterPro" id="IPR005146">
    <property type="entry name" value="B3/B4_tRNA-bd"/>
</dbReference>
<dbReference type="InterPro" id="IPR020825">
    <property type="entry name" value="Phe-tRNA_synthase-like_B3/B4"/>
</dbReference>
<evidence type="ECO:0000256" key="12">
    <source>
        <dbReference type="ARBA" id="ARBA00022917"/>
    </source>
</evidence>
<dbReference type="InterPro" id="IPR045864">
    <property type="entry name" value="aa-tRNA-synth_II/BPL/LPL"/>
</dbReference>
<keyword evidence="11" id="KW-0460">Magnesium</keyword>
<comment type="subcellular location">
    <subcellularLocation>
        <location evidence="2">Cytoplasm</location>
    </subcellularLocation>
</comment>
<evidence type="ECO:0000256" key="9">
    <source>
        <dbReference type="ARBA" id="ARBA00022741"/>
    </source>
</evidence>
<keyword evidence="17" id="KW-1185">Reference proteome</keyword>
<evidence type="ECO:0000256" key="14">
    <source>
        <dbReference type="ARBA" id="ARBA00033189"/>
    </source>
</evidence>
<keyword evidence="7" id="KW-0436">Ligase</keyword>
<dbReference type="PROSITE" id="PS51483">
    <property type="entry name" value="B5"/>
    <property type="match status" value="1"/>
</dbReference>
<evidence type="ECO:0000256" key="11">
    <source>
        <dbReference type="ARBA" id="ARBA00022842"/>
    </source>
</evidence>
<comment type="similarity">
    <text evidence="3">Belongs to the phenylalanyl-tRNA synthetase beta subunit family. Type 2 subfamily.</text>
</comment>
<dbReference type="FunFam" id="3.50.40.10:FF:000002">
    <property type="entry name" value="phenylalanine--tRNA ligase beta subunit"/>
    <property type="match status" value="1"/>
</dbReference>
<dbReference type="GeneTree" id="ENSGT00530000063489"/>
<dbReference type="InterPro" id="IPR041616">
    <property type="entry name" value="PheRS_beta_core"/>
</dbReference>
<proteinExistence type="inferred from homology"/>